<dbReference type="RefSeq" id="WP_090750657.1">
    <property type="nucleotide sequence ID" value="NZ_CZQA01000010.1"/>
</dbReference>
<dbReference type="OrthoDB" id="9773927at2"/>
<reference evidence="1 2" key="1">
    <citation type="submission" date="2015-10" db="EMBL/GenBank/DDBJ databases">
        <authorList>
            <person name="Gilbert D.G."/>
        </authorList>
    </citation>
    <scope>NUCLEOTIDE SEQUENCE [LARGE SCALE GENOMIC DNA]</scope>
    <source>
        <strain evidence="1">COMA1</strain>
    </source>
</reference>
<dbReference type="AlphaFoldDB" id="A0A0S4LQG6"/>
<protein>
    <recommendedName>
        <fullName evidence="3">Nucleotidyltransferase family protein</fullName>
    </recommendedName>
</protein>
<keyword evidence="2" id="KW-1185">Reference proteome</keyword>
<accession>A0A0S4LQG6</accession>
<evidence type="ECO:0008006" key="3">
    <source>
        <dbReference type="Google" id="ProtNLM"/>
    </source>
</evidence>
<sequence>MSDYSCTRKIPLGSEAELLVWCARTGITQDLLVRIRQRLQEPLDWASFLQMAEYHGVEPLIYASLSKVAPDLVPAEALIRLRQKVQVGGLLNRSLAQELIKLCDEFALRGVPIIPIKGATLAAVVYGDLGLRDFTDLDLLVPESAVGEAQAVLTTFGYEPRDVVDAQSDDHDDGPHQVFVKRRSLCRVDLQWVMAHQHFAFRLDRPEFWARRVSVTFENRTVPGLAPEDLLIVLCVHGSKHAWEQLKWVCDVAELLRSHPNLDWTSILSSSSAWGCQRLVMMGLSIAHRLLDAPLPAEVLARLESEVEIEVLSHRMPATLLEDGREGVWEEQSAALYFSLKDSWWARWRFGLQLCRLQSPVTVTPPIWFRWRNSLFCFARLIQPVHRTMKRFLSPGIRGAINRWVPHSA</sequence>
<dbReference type="Gene3D" id="3.30.460.40">
    <property type="match status" value="1"/>
</dbReference>
<name>A0A0S4LQG6_9BACT</name>
<dbReference type="InterPro" id="IPR039498">
    <property type="entry name" value="NTP_transf_5"/>
</dbReference>
<gene>
    <name evidence="1" type="ORF">COMA1_40463</name>
</gene>
<dbReference type="Pfam" id="PF14907">
    <property type="entry name" value="NTP_transf_5"/>
    <property type="match status" value="1"/>
</dbReference>
<organism evidence="1 2">
    <name type="scientific">Candidatus Nitrospira nitrosa</name>
    <dbReference type="NCBI Taxonomy" id="1742972"/>
    <lineage>
        <taxon>Bacteria</taxon>
        <taxon>Pseudomonadati</taxon>
        <taxon>Nitrospirota</taxon>
        <taxon>Nitrospiria</taxon>
        <taxon>Nitrospirales</taxon>
        <taxon>Nitrospiraceae</taxon>
        <taxon>Nitrospira</taxon>
    </lineage>
</organism>
<dbReference type="STRING" id="1742972.COMA1_40463"/>
<evidence type="ECO:0000313" key="2">
    <source>
        <dbReference type="Proteomes" id="UP000199032"/>
    </source>
</evidence>
<proteinExistence type="predicted"/>
<dbReference type="Proteomes" id="UP000199032">
    <property type="component" value="Unassembled WGS sequence"/>
</dbReference>
<evidence type="ECO:0000313" key="1">
    <source>
        <dbReference type="EMBL" id="CUS38203.1"/>
    </source>
</evidence>
<dbReference type="EMBL" id="CZQA01000010">
    <property type="protein sequence ID" value="CUS38203.1"/>
    <property type="molecule type" value="Genomic_DNA"/>
</dbReference>